<organism evidence="2 3">
    <name type="scientific">Knufia fluminis</name>
    <dbReference type="NCBI Taxonomy" id="191047"/>
    <lineage>
        <taxon>Eukaryota</taxon>
        <taxon>Fungi</taxon>
        <taxon>Dikarya</taxon>
        <taxon>Ascomycota</taxon>
        <taxon>Pezizomycotina</taxon>
        <taxon>Eurotiomycetes</taxon>
        <taxon>Chaetothyriomycetidae</taxon>
        <taxon>Chaetothyriales</taxon>
        <taxon>Trichomeriaceae</taxon>
        <taxon>Knufia</taxon>
    </lineage>
</organism>
<dbReference type="EMBL" id="JAKLMC020000049">
    <property type="protein sequence ID" value="KAK5948302.1"/>
    <property type="molecule type" value="Genomic_DNA"/>
</dbReference>
<evidence type="ECO:0000259" key="1">
    <source>
        <dbReference type="Pfam" id="PF25545"/>
    </source>
</evidence>
<comment type="caution">
    <text evidence="2">The sequence shown here is derived from an EMBL/GenBank/DDBJ whole genome shotgun (WGS) entry which is preliminary data.</text>
</comment>
<dbReference type="InterPro" id="IPR057684">
    <property type="entry name" value="DUF7924"/>
</dbReference>
<dbReference type="PANTHER" id="PTHR42470:SF2">
    <property type="match status" value="1"/>
</dbReference>
<reference evidence="2 3" key="1">
    <citation type="submission" date="2022-12" db="EMBL/GenBank/DDBJ databases">
        <title>Genomic features and morphological characterization of a novel Knufia sp. strain isolated from spacecraft assembly facility.</title>
        <authorList>
            <person name="Teixeira M."/>
            <person name="Chander A.M."/>
            <person name="Stajich J.E."/>
            <person name="Venkateswaran K."/>
        </authorList>
    </citation>
    <scope>NUCLEOTIDE SEQUENCE [LARGE SCALE GENOMIC DNA]</scope>
    <source>
        <strain evidence="2 3">FJI-L2-BK-P2</strain>
    </source>
</reference>
<sequence>MGTYYLYFPFSTCEVKCGAAALDVADRQNAHSMTLAVRSVVELFCLVYREKEVDREILAFSIFYDHESVRIYGYYTVIDGNKTTYHRHPVRKFDFTEMDGKEKWTTYKFTKSVYRS</sequence>
<gene>
    <name evidence="2" type="ORF">OHC33_010612</name>
</gene>
<dbReference type="PANTHER" id="PTHR42470">
    <property type="entry name" value="VAST DOMAIN-CONTAINING PROTEIN"/>
    <property type="match status" value="1"/>
</dbReference>
<dbReference type="AlphaFoldDB" id="A0AAN8I178"/>
<protein>
    <recommendedName>
        <fullName evidence="1">DUF7924 domain-containing protein</fullName>
    </recommendedName>
</protein>
<keyword evidence="3" id="KW-1185">Reference proteome</keyword>
<evidence type="ECO:0000313" key="2">
    <source>
        <dbReference type="EMBL" id="KAK5948302.1"/>
    </source>
</evidence>
<dbReference type="Proteomes" id="UP001316803">
    <property type="component" value="Unassembled WGS sequence"/>
</dbReference>
<accession>A0AAN8I178</accession>
<evidence type="ECO:0000313" key="3">
    <source>
        <dbReference type="Proteomes" id="UP001316803"/>
    </source>
</evidence>
<name>A0AAN8I178_9EURO</name>
<dbReference type="Pfam" id="PF25545">
    <property type="entry name" value="DUF7924"/>
    <property type="match status" value="1"/>
</dbReference>
<feature type="domain" description="DUF7924" evidence="1">
    <location>
        <begin position="1"/>
        <end position="115"/>
    </location>
</feature>
<proteinExistence type="predicted"/>